<evidence type="ECO:0000313" key="3">
    <source>
        <dbReference type="Proteomes" id="UP001250858"/>
    </source>
</evidence>
<proteinExistence type="predicted"/>
<accession>A0ABY9RZ50</accession>
<keyword evidence="3" id="KW-1185">Reference proteome</keyword>
<organism evidence="2 3">
    <name type="scientific">Streptomyces roseicoloratus</name>
    <dbReference type="NCBI Taxonomy" id="2508722"/>
    <lineage>
        <taxon>Bacteria</taxon>
        <taxon>Bacillati</taxon>
        <taxon>Actinomycetota</taxon>
        <taxon>Actinomycetes</taxon>
        <taxon>Kitasatosporales</taxon>
        <taxon>Streptomycetaceae</taxon>
        <taxon>Streptomyces</taxon>
    </lineage>
</organism>
<feature type="compositionally biased region" description="Polar residues" evidence="1">
    <location>
        <begin position="308"/>
        <end position="319"/>
    </location>
</feature>
<name>A0ABY9RZ50_9ACTN</name>
<feature type="compositionally biased region" description="Low complexity" evidence="1">
    <location>
        <begin position="343"/>
        <end position="357"/>
    </location>
</feature>
<evidence type="ECO:0000256" key="1">
    <source>
        <dbReference type="SAM" id="MobiDB-lite"/>
    </source>
</evidence>
<dbReference type="RefSeq" id="WP_309549240.1">
    <property type="nucleotide sequence ID" value="NZ_CP133762.1"/>
</dbReference>
<evidence type="ECO:0000313" key="2">
    <source>
        <dbReference type="EMBL" id="WMX46988.1"/>
    </source>
</evidence>
<reference evidence="2 3" key="1">
    <citation type="submission" date="2023-09" db="EMBL/GenBank/DDBJ databases">
        <title>Complete genome of Streptomyces roseicoloratus T14.</title>
        <authorList>
            <person name="Bashizi T."/>
            <person name="Kim M.-J."/>
            <person name="Lee G."/>
            <person name="Tagele S.B."/>
            <person name="Shin J.-H."/>
        </authorList>
    </citation>
    <scope>NUCLEOTIDE SEQUENCE [LARGE SCALE GENOMIC DNA]</scope>
    <source>
        <strain evidence="2 3">T14</strain>
    </source>
</reference>
<feature type="region of interest" description="Disordered" evidence="1">
    <location>
        <begin position="236"/>
        <end position="357"/>
    </location>
</feature>
<feature type="compositionally biased region" description="Pro residues" evidence="1">
    <location>
        <begin position="241"/>
        <end position="250"/>
    </location>
</feature>
<feature type="compositionally biased region" description="Basic and acidic residues" evidence="1">
    <location>
        <begin position="320"/>
        <end position="335"/>
    </location>
</feature>
<protein>
    <submittedName>
        <fullName evidence="2">Uncharacterized protein</fullName>
    </submittedName>
</protein>
<sequence>MLPEITGARQRLALARLTTGLAILNTLWHLPPGDALVDEWSRKEAGGDGRPSGRLSAEQYEALRRLAFVSTAAWTLGAESKAVKFAANASFAAVQRHVAQFDQRAWNYNSNLNVYLLLLSLTDSRGSLAEAVGEGADDGTGDGADGGGSSPDVATAVLLAMRLYYGCLYFQSGLSKVLLSGPAWADGRTLRGSWAELGNRAGKWLSRRPMAVAAAASAATLAFELLFPPRRSRCASGPEPWGCPPSPSTPPSRRRWASPSGTTPFTPCRCSSSIRAPNGTRPASCVPSGGAERSPRPSPRRSADRASTEPSTEPSTARRQSVDRALDRAPTERRTRPPPAPEPFARGAFAFPGRLFQ</sequence>
<dbReference type="Proteomes" id="UP001250858">
    <property type="component" value="Chromosome"/>
</dbReference>
<feature type="compositionally biased region" description="Polar residues" evidence="1">
    <location>
        <begin position="262"/>
        <end position="275"/>
    </location>
</feature>
<gene>
    <name evidence="2" type="ORF">RGF97_22170</name>
</gene>
<dbReference type="EMBL" id="CP133762">
    <property type="protein sequence ID" value="WMX46988.1"/>
    <property type="molecule type" value="Genomic_DNA"/>
</dbReference>